<evidence type="ECO:0000256" key="4">
    <source>
        <dbReference type="ARBA" id="ARBA00023027"/>
    </source>
</evidence>
<dbReference type="SUPFAM" id="SSF46785">
    <property type="entry name" value="Winged helix' DNA-binding domain"/>
    <property type="match status" value="1"/>
</dbReference>
<keyword evidence="1" id="KW-0433">Leucine-rich repeat</keyword>
<evidence type="ECO:0000256" key="3">
    <source>
        <dbReference type="ARBA" id="ARBA00022821"/>
    </source>
</evidence>
<dbReference type="Gene3D" id="3.40.50.10140">
    <property type="entry name" value="Toll/interleukin-1 receptor homology (TIR) domain"/>
    <property type="match status" value="1"/>
</dbReference>
<dbReference type="InterPro" id="IPR036390">
    <property type="entry name" value="WH_DNA-bd_sf"/>
</dbReference>
<keyword evidence="2" id="KW-0677">Repeat</keyword>
<dbReference type="SMART" id="SM00255">
    <property type="entry name" value="TIR"/>
    <property type="match status" value="1"/>
</dbReference>
<dbReference type="Gene3D" id="1.10.8.430">
    <property type="entry name" value="Helical domain of apoptotic protease-activating factors"/>
    <property type="match status" value="1"/>
</dbReference>
<dbReference type="GO" id="GO:0007165">
    <property type="term" value="P:signal transduction"/>
    <property type="evidence" value="ECO:0007669"/>
    <property type="project" value="InterPro"/>
</dbReference>
<keyword evidence="3" id="KW-0611">Plant defense</keyword>
<dbReference type="SUPFAM" id="SSF52058">
    <property type="entry name" value="L domain-like"/>
    <property type="match status" value="1"/>
</dbReference>
<dbReference type="STRING" id="35608.A0A2U1LJH9"/>
<dbReference type="Pfam" id="PF23282">
    <property type="entry name" value="WHD_ROQ1"/>
    <property type="match status" value="1"/>
</dbReference>
<dbReference type="GO" id="GO:0043531">
    <property type="term" value="F:ADP binding"/>
    <property type="evidence" value="ECO:0007669"/>
    <property type="project" value="InterPro"/>
</dbReference>
<dbReference type="InterPro" id="IPR058192">
    <property type="entry name" value="WHD_ROQ1-like"/>
</dbReference>
<dbReference type="InterPro" id="IPR032675">
    <property type="entry name" value="LRR_dom_sf"/>
</dbReference>
<dbReference type="AlphaFoldDB" id="A0A2U1LJH9"/>
<dbReference type="GO" id="GO:0006952">
    <property type="term" value="P:defense response"/>
    <property type="evidence" value="ECO:0007669"/>
    <property type="project" value="UniProtKB-KW"/>
</dbReference>
<name>A0A2U1LJH9_ARTAN</name>
<dbReference type="PANTHER" id="PTHR11017">
    <property type="entry name" value="LEUCINE-RICH REPEAT-CONTAINING PROTEIN"/>
    <property type="match status" value="1"/>
</dbReference>
<protein>
    <submittedName>
        <fullName evidence="6">Toll/interleukin-1 receptor (TIR) domain-containing protein</fullName>
    </submittedName>
</protein>
<evidence type="ECO:0000256" key="1">
    <source>
        <dbReference type="ARBA" id="ARBA00022614"/>
    </source>
</evidence>
<dbReference type="PROSITE" id="PS50104">
    <property type="entry name" value="TIR"/>
    <property type="match status" value="1"/>
</dbReference>
<evidence type="ECO:0000313" key="6">
    <source>
        <dbReference type="EMBL" id="PWA49153.1"/>
    </source>
</evidence>
<sequence>MASSSTNSSIRKSFKYDVFLSFRGEVRNNFVGHLYDALEQKGIQTYKDDEKIEKGKTINDQLIKSIEDSRFYIIVFSKNYASSSWCLDELVKIMECQKTAEQTAYPIFYDVEPTEVRKQSGAVKYAFARHEKKEAAGKWIEALKQASKLAGWDLKATANGNESRLTKVIVDDIFKKLCSISLSVADKKLVGMEVRIKEILSSLEMGTNDVRMIGIIKGMGGGGKTTLARAVYDQISIHFEGKSFVENVREVSKASLSGLKKLQKQIVSNVLNKQDITIDSVHDGTHMMKKMMSGRKVLIVLDDVDNIDQLEVLAGEPNWFKSGSRIIITTRDEQVLVAHGVNIIHNINLLSHTESICLFSRYTFRREIPIQGYKELSEQVVKYADGLPLTIKVLGSFLCGKNEPQWIDALERLKTVPLKATMEKLELSYDGLEADYKDIFLDVACILKGWNEEDAIRALESRGFHARNGLRVLEQKSLITISDHGYLGMHDHIEEMGRDIVRRLHPDEPNRHSRLWNCKEIEDILANEWGTQATKCVTLRTEEYNADILMKGLANMKDLRFLDVYCKRHVYSGSNGKCNEVRRCLPNALRFLRWQGYPFWSLPKAFQANNLVGLDMFSSDIVHLWEDGEEKVLHKLRFLKLSNLKLKTLDIRFAPNIEKLTIFACYDLVEVQMPAESLKLISLNVFYSKLKTLHLGITPNLEELSLEGCYDLVELHMPTECPKLKSLHLIGLKLRILHLAITPNLKTLILEDCNDLVELRDIPNFICQMKFLEYFHLLNSSLVEILPEEIGRLECLKELDITGTYISHLPQSIFRLKGLRIVGDRWLLESFGLTPKIRRTADGNGETFCYI</sequence>
<dbReference type="EMBL" id="PKPP01009056">
    <property type="protein sequence ID" value="PWA49153.1"/>
    <property type="molecule type" value="Genomic_DNA"/>
</dbReference>
<evidence type="ECO:0000313" key="7">
    <source>
        <dbReference type="Proteomes" id="UP000245207"/>
    </source>
</evidence>
<feature type="domain" description="TIR" evidence="5">
    <location>
        <begin position="14"/>
        <end position="177"/>
    </location>
</feature>
<proteinExistence type="predicted"/>
<dbReference type="InterPro" id="IPR000157">
    <property type="entry name" value="TIR_dom"/>
</dbReference>
<reference evidence="6 7" key="1">
    <citation type="journal article" date="2018" name="Mol. Plant">
        <title>The genome of Artemisia annua provides insight into the evolution of Asteraceae family and artemisinin biosynthesis.</title>
        <authorList>
            <person name="Shen Q."/>
            <person name="Zhang L."/>
            <person name="Liao Z."/>
            <person name="Wang S."/>
            <person name="Yan T."/>
            <person name="Shi P."/>
            <person name="Liu M."/>
            <person name="Fu X."/>
            <person name="Pan Q."/>
            <person name="Wang Y."/>
            <person name="Lv Z."/>
            <person name="Lu X."/>
            <person name="Zhang F."/>
            <person name="Jiang W."/>
            <person name="Ma Y."/>
            <person name="Chen M."/>
            <person name="Hao X."/>
            <person name="Li L."/>
            <person name="Tang Y."/>
            <person name="Lv G."/>
            <person name="Zhou Y."/>
            <person name="Sun X."/>
            <person name="Brodelius P.E."/>
            <person name="Rose J.K.C."/>
            <person name="Tang K."/>
        </authorList>
    </citation>
    <scope>NUCLEOTIDE SEQUENCE [LARGE SCALE GENOMIC DNA]</scope>
    <source>
        <strain evidence="7">cv. Huhao1</strain>
        <tissue evidence="6">Leaf</tissue>
    </source>
</reference>
<dbReference type="Proteomes" id="UP000245207">
    <property type="component" value="Unassembled WGS sequence"/>
</dbReference>
<evidence type="ECO:0000259" key="5">
    <source>
        <dbReference type="PROSITE" id="PS50104"/>
    </source>
</evidence>
<dbReference type="OrthoDB" id="1357022at2759"/>
<organism evidence="6 7">
    <name type="scientific">Artemisia annua</name>
    <name type="common">Sweet wormwood</name>
    <dbReference type="NCBI Taxonomy" id="35608"/>
    <lineage>
        <taxon>Eukaryota</taxon>
        <taxon>Viridiplantae</taxon>
        <taxon>Streptophyta</taxon>
        <taxon>Embryophyta</taxon>
        <taxon>Tracheophyta</taxon>
        <taxon>Spermatophyta</taxon>
        <taxon>Magnoliopsida</taxon>
        <taxon>eudicotyledons</taxon>
        <taxon>Gunneridae</taxon>
        <taxon>Pentapetalae</taxon>
        <taxon>asterids</taxon>
        <taxon>campanulids</taxon>
        <taxon>Asterales</taxon>
        <taxon>Asteraceae</taxon>
        <taxon>Asteroideae</taxon>
        <taxon>Anthemideae</taxon>
        <taxon>Artemisiinae</taxon>
        <taxon>Artemisia</taxon>
    </lineage>
</organism>
<dbReference type="Gene3D" id="3.40.50.300">
    <property type="entry name" value="P-loop containing nucleotide triphosphate hydrolases"/>
    <property type="match status" value="1"/>
</dbReference>
<dbReference type="SUPFAM" id="SSF52200">
    <property type="entry name" value="Toll/Interleukin receptor TIR domain"/>
    <property type="match status" value="1"/>
</dbReference>
<dbReference type="PANTHER" id="PTHR11017:SF544">
    <property type="entry name" value="ADP-RIBOSYL CYCLASE_CYCLIC ADP-RIBOSE HYDROLASE"/>
    <property type="match status" value="1"/>
</dbReference>
<keyword evidence="6" id="KW-0675">Receptor</keyword>
<dbReference type="Pfam" id="PF01582">
    <property type="entry name" value="TIR"/>
    <property type="match status" value="1"/>
</dbReference>
<accession>A0A2U1LJH9</accession>
<keyword evidence="7" id="KW-1185">Reference proteome</keyword>
<dbReference type="InterPro" id="IPR044974">
    <property type="entry name" value="Disease_R_plants"/>
</dbReference>
<dbReference type="PRINTS" id="PR00364">
    <property type="entry name" value="DISEASERSIST"/>
</dbReference>
<dbReference type="FunFam" id="3.40.50.10140:FF:000007">
    <property type="entry name" value="Disease resistance protein (TIR-NBS-LRR class)"/>
    <property type="match status" value="1"/>
</dbReference>
<dbReference type="Gene3D" id="3.80.10.10">
    <property type="entry name" value="Ribonuclease Inhibitor"/>
    <property type="match status" value="2"/>
</dbReference>
<dbReference type="Pfam" id="PF00931">
    <property type="entry name" value="NB-ARC"/>
    <property type="match status" value="1"/>
</dbReference>
<dbReference type="InterPro" id="IPR042197">
    <property type="entry name" value="Apaf_helical"/>
</dbReference>
<gene>
    <name evidence="6" type="ORF">CTI12_AA484120</name>
</gene>
<keyword evidence="4" id="KW-0520">NAD</keyword>
<dbReference type="InterPro" id="IPR002182">
    <property type="entry name" value="NB-ARC"/>
</dbReference>
<dbReference type="InterPro" id="IPR027417">
    <property type="entry name" value="P-loop_NTPase"/>
</dbReference>
<evidence type="ECO:0000256" key="2">
    <source>
        <dbReference type="ARBA" id="ARBA00022737"/>
    </source>
</evidence>
<dbReference type="InterPro" id="IPR035897">
    <property type="entry name" value="Toll_tir_struct_dom_sf"/>
</dbReference>
<dbReference type="SUPFAM" id="SSF52540">
    <property type="entry name" value="P-loop containing nucleoside triphosphate hydrolases"/>
    <property type="match status" value="1"/>
</dbReference>
<comment type="caution">
    <text evidence="6">The sequence shown here is derived from an EMBL/GenBank/DDBJ whole genome shotgun (WGS) entry which is preliminary data.</text>
</comment>